<gene>
    <name evidence="2" type="ORF">G3I70_42295</name>
</gene>
<name>A0A6L9QU87_9ACTN</name>
<accession>A0A6L9QU87</accession>
<dbReference type="AlphaFoldDB" id="A0A6L9QU87"/>
<dbReference type="InterPro" id="IPR012337">
    <property type="entry name" value="RNaseH-like_sf"/>
</dbReference>
<sequence length="372" mass="41404">MRLMAGVMGESAGGAGGWGVLLRYGEHARELSGFEVKTTAELMGLTAVVEGLEALTRPVRVMVWCGGAEVPRPAPGAPVPSDVPDAELYRRLLAMVETHQIEWVDEFNELVGDEEDDEYFLDDFEEPDADHPYERVADLAYEALVKAEAQIRERRRRRSGKTSLNTALKRFLVDERAHLPRREFQEVESVLDTLLWSIGWYSEKKVSAVRAADIADHLPNFYYVVVHKNFADPEELETTGRVMRGLLGHLRDSGQIDAETATSLADDVAERIGGYIAVRRFVNALRVCVEDDLPDLDLFSLAPEDRVVEDYVTIAEATASSITFRSTDGHTIGPVALPSDVCAMAESGWEILLTAVRFEGRWVLRQVVNGDL</sequence>
<evidence type="ECO:0000259" key="1">
    <source>
        <dbReference type="PROSITE" id="PS50879"/>
    </source>
</evidence>
<comment type="caution">
    <text evidence="2">The sequence shown here is derived from an EMBL/GenBank/DDBJ whole genome shotgun (WGS) entry which is preliminary data.</text>
</comment>
<evidence type="ECO:0000313" key="3">
    <source>
        <dbReference type="Proteomes" id="UP000475532"/>
    </source>
</evidence>
<dbReference type="SUPFAM" id="SSF53098">
    <property type="entry name" value="Ribonuclease H-like"/>
    <property type="match status" value="1"/>
</dbReference>
<proteinExistence type="predicted"/>
<protein>
    <recommendedName>
        <fullName evidence="1">RNase H type-1 domain-containing protein</fullName>
    </recommendedName>
</protein>
<dbReference type="GO" id="GO:0004523">
    <property type="term" value="F:RNA-DNA hybrid ribonuclease activity"/>
    <property type="evidence" value="ECO:0007669"/>
    <property type="project" value="InterPro"/>
</dbReference>
<dbReference type="Proteomes" id="UP000475532">
    <property type="component" value="Unassembled WGS sequence"/>
</dbReference>
<dbReference type="PROSITE" id="PS50879">
    <property type="entry name" value="RNASE_H_1"/>
    <property type="match status" value="1"/>
</dbReference>
<dbReference type="EMBL" id="JAAGLI010001128">
    <property type="protein sequence ID" value="NEA29087.1"/>
    <property type="molecule type" value="Genomic_DNA"/>
</dbReference>
<dbReference type="GO" id="GO:0003676">
    <property type="term" value="F:nucleic acid binding"/>
    <property type="evidence" value="ECO:0007669"/>
    <property type="project" value="InterPro"/>
</dbReference>
<dbReference type="InterPro" id="IPR002156">
    <property type="entry name" value="RNaseH_domain"/>
</dbReference>
<feature type="domain" description="RNase H type-1" evidence="1">
    <location>
        <begin position="3"/>
        <end position="125"/>
    </location>
</feature>
<reference evidence="2 3" key="1">
    <citation type="submission" date="2020-01" db="EMBL/GenBank/DDBJ databases">
        <title>Insect and environment-associated Actinomycetes.</title>
        <authorList>
            <person name="Currrie C."/>
            <person name="Chevrette M."/>
            <person name="Carlson C."/>
            <person name="Stubbendieck R."/>
            <person name="Wendt-Pienkowski E."/>
        </authorList>
    </citation>
    <scope>NUCLEOTIDE SEQUENCE [LARGE SCALE GENOMIC DNA]</scope>
    <source>
        <strain evidence="2 3">SID10258</strain>
    </source>
</reference>
<evidence type="ECO:0000313" key="2">
    <source>
        <dbReference type="EMBL" id="NEA29087.1"/>
    </source>
</evidence>
<organism evidence="2 3">
    <name type="scientific">Actinomadura bangladeshensis</name>
    <dbReference type="NCBI Taxonomy" id="453573"/>
    <lineage>
        <taxon>Bacteria</taxon>
        <taxon>Bacillati</taxon>
        <taxon>Actinomycetota</taxon>
        <taxon>Actinomycetes</taxon>
        <taxon>Streptosporangiales</taxon>
        <taxon>Thermomonosporaceae</taxon>
        <taxon>Actinomadura</taxon>
    </lineage>
</organism>